<name>A0AAD7UFP3_9STRA</name>
<reference evidence="4" key="1">
    <citation type="submission" date="2023-01" db="EMBL/GenBank/DDBJ databases">
        <title>Metagenome sequencing of chrysophaentin producing Chrysophaeum taylorii.</title>
        <authorList>
            <person name="Davison J."/>
            <person name="Bewley C."/>
        </authorList>
    </citation>
    <scope>NUCLEOTIDE SEQUENCE</scope>
    <source>
        <strain evidence="4">NIES-1699</strain>
    </source>
</reference>
<dbReference type="AlphaFoldDB" id="A0AAD7UFP3"/>
<organism evidence="4 5">
    <name type="scientific">Chrysophaeum taylorii</name>
    <dbReference type="NCBI Taxonomy" id="2483200"/>
    <lineage>
        <taxon>Eukaryota</taxon>
        <taxon>Sar</taxon>
        <taxon>Stramenopiles</taxon>
        <taxon>Ochrophyta</taxon>
        <taxon>Pelagophyceae</taxon>
        <taxon>Pelagomonadales</taxon>
        <taxon>Pelagomonadaceae</taxon>
        <taxon>Chrysophaeum</taxon>
    </lineage>
</organism>
<dbReference type="PANTHER" id="PTHR43080">
    <property type="entry name" value="CBS DOMAIN-CONTAINING PROTEIN CBSX3, MITOCHONDRIAL"/>
    <property type="match status" value="1"/>
</dbReference>
<evidence type="ECO:0000259" key="3">
    <source>
        <dbReference type="PROSITE" id="PS51371"/>
    </source>
</evidence>
<comment type="caution">
    <text evidence="4">The sequence shown here is derived from an EMBL/GenBank/DDBJ whole genome shotgun (WGS) entry which is preliminary data.</text>
</comment>
<accession>A0AAD7UFP3</accession>
<proteinExistence type="predicted"/>
<dbReference type="InterPro" id="IPR051257">
    <property type="entry name" value="Diverse_CBS-Domain"/>
</dbReference>
<keyword evidence="5" id="KW-1185">Reference proteome</keyword>
<keyword evidence="1 2" id="KW-0129">CBS domain</keyword>
<evidence type="ECO:0000256" key="2">
    <source>
        <dbReference type="PROSITE-ProRule" id="PRU00703"/>
    </source>
</evidence>
<feature type="domain" description="CBS" evidence="3">
    <location>
        <begin position="108"/>
        <end position="169"/>
    </location>
</feature>
<dbReference type="SMART" id="SM00116">
    <property type="entry name" value="CBS"/>
    <property type="match status" value="2"/>
</dbReference>
<feature type="domain" description="CBS" evidence="3">
    <location>
        <begin position="38"/>
        <end position="99"/>
    </location>
</feature>
<evidence type="ECO:0000313" key="4">
    <source>
        <dbReference type="EMBL" id="KAJ8603549.1"/>
    </source>
</evidence>
<evidence type="ECO:0000313" key="5">
    <source>
        <dbReference type="Proteomes" id="UP001230188"/>
    </source>
</evidence>
<dbReference type="Pfam" id="PF00571">
    <property type="entry name" value="CBS"/>
    <property type="match status" value="2"/>
</dbReference>
<dbReference type="PANTHER" id="PTHR43080:SF2">
    <property type="entry name" value="CBS DOMAIN-CONTAINING PROTEIN"/>
    <property type="match status" value="1"/>
</dbReference>
<dbReference type="EMBL" id="JAQMWT010000349">
    <property type="protein sequence ID" value="KAJ8603549.1"/>
    <property type="molecule type" value="Genomic_DNA"/>
</dbReference>
<dbReference type="PROSITE" id="PS51371">
    <property type="entry name" value="CBS"/>
    <property type="match status" value="2"/>
</dbReference>
<dbReference type="Proteomes" id="UP001230188">
    <property type="component" value="Unassembled WGS sequence"/>
</dbReference>
<dbReference type="InterPro" id="IPR000644">
    <property type="entry name" value="CBS_dom"/>
</dbReference>
<dbReference type="InterPro" id="IPR046342">
    <property type="entry name" value="CBS_dom_sf"/>
</dbReference>
<gene>
    <name evidence="4" type="ORF">CTAYLR_004870</name>
</gene>
<evidence type="ECO:0000256" key="1">
    <source>
        <dbReference type="ARBA" id="ARBA00023122"/>
    </source>
</evidence>
<dbReference type="Gene3D" id="3.10.580.10">
    <property type="entry name" value="CBS-domain"/>
    <property type="match status" value="1"/>
</dbReference>
<protein>
    <recommendedName>
        <fullName evidence="3">CBS domain-containing protein</fullName>
    </recommendedName>
</protein>
<dbReference type="SUPFAM" id="SSF54631">
    <property type="entry name" value="CBS-domain pair"/>
    <property type="match status" value="1"/>
</dbReference>
<sequence length="198" mass="22036">MSRLLSRLAGWLAANETMASVLETKRGGLKGRDLKRYLKSQEPIWTIETAAFVADALEKIVTNRIGALIVTETSTIAGIVTDRDLLKFMRATHNARYPLATTPVTQIMTPSERVVCVGPEDTRQQAIDIMKARNIRHLPVVEGDSPRRLIGIVSVADLLHTAPSPQTAKFSAELHPEGLMFIGKRSPERKRVITKWTR</sequence>